<feature type="compositionally biased region" description="Basic and acidic residues" evidence="10">
    <location>
        <begin position="1159"/>
        <end position="1171"/>
    </location>
</feature>
<feature type="region of interest" description="Disordered" evidence="10">
    <location>
        <begin position="1"/>
        <end position="130"/>
    </location>
</feature>
<evidence type="ECO:0000256" key="1">
    <source>
        <dbReference type="ARBA" id="ARBA00004123"/>
    </source>
</evidence>
<evidence type="ECO:0000313" key="12">
    <source>
        <dbReference type="EMBL" id="EEH35082.2"/>
    </source>
</evidence>
<dbReference type="CDD" id="cd06008">
    <property type="entry name" value="NF-X1-zinc-finger"/>
    <property type="match status" value="6"/>
</dbReference>
<evidence type="ECO:0000256" key="3">
    <source>
        <dbReference type="ARBA" id="ARBA00022723"/>
    </source>
</evidence>
<dbReference type="EMBL" id="KN294008">
    <property type="protein sequence ID" value="EEH35082.2"/>
    <property type="molecule type" value="Genomic_DNA"/>
</dbReference>
<dbReference type="Pfam" id="PF01424">
    <property type="entry name" value="R3H"/>
    <property type="match status" value="1"/>
</dbReference>
<evidence type="ECO:0000256" key="10">
    <source>
        <dbReference type="SAM" id="MobiDB-lite"/>
    </source>
</evidence>
<feature type="region of interest" description="Disordered" evidence="10">
    <location>
        <begin position="1118"/>
        <end position="1177"/>
    </location>
</feature>
<protein>
    <submittedName>
        <fullName evidence="12">RING finger protein</fullName>
    </submittedName>
</protein>
<dbReference type="Gene3D" id="3.30.1370.50">
    <property type="entry name" value="R3H-like domain"/>
    <property type="match status" value="1"/>
</dbReference>
<dbReference type="PANTHER" id="PTHR12360">
    <property type="entry name" value="NUCLEAR TRANSCRIPTION FACTOR, X-BOX BINDING 1 NFX1"/>
    <property type="match status" value="1"/>
</dbReference>
<feature type="compositionally biased region" description="Gly residues" evidence="10">
    <location>
        <begin position="70"/>
        <end position="80"/>
    </location>
</feature>
<evidence type="ECO:0000256" key="8">
    <source>
        <dbReference type="ARBA" id="ARBA00023163"/>
    </source>
</evidence>
<dbReference type="OrthoDB" id="6512771at2759"/>
<evidence type="ECO:0000256" key="6">
    <source>
        <dbReference type="ARBA" id="ARBA00022833"/>
    </source>
</evidence>
<keyword evidence="5" id="KW-0863">Zinc-finger</keyword>
<feature type="domain" description="R3H" evidence="11">
    <location>
        <begin position="896"/>
        <end position="959"/>
    </location>
</feature>
<dbReference type="Pfam" id="PF01422">
    <property type="entry name" value="zf-NF-X1"/>
    <property type="match status" value="7"/>
</dbReference>
<evidence type="ECO:0000256" key="2">
    <source>
        <dbReference type="ARBA" id="ARBA00007269"/>
    </source>
</evidence>
<evidence type="ECO:0000256" key="5">
    <source>
        <dbReference type="ARBA" id="ARBA00022771"/>
    </source>
</evidence>
<dbReference type="GO" id="GO:0005634">
    <property type="term" value="C:nucleus"/>
    <property type="evidence" value="ECO:0007669"/>
    <property type="project" value="UniProtKB-SubCell"/>
</dbReference>
<keyword evidence="8" id="KW-0804">Transcription</keyword>
<dbReference type="CDD" id="cd06006">
    <property type="entry name" value="R3H_unknown_2"/>
    <property type="match status" value="1"/>
</dbReference>
<keyword evidence="7" id="KW-0805">Transcription regulation</keyword>
<proteinExistence type="inferred from homology"/>
<evidence type="ECO:0000256" key="4">
    <source>
        <dbReference type="ARBA" id="ARBA00022737"/>
    </source>
</evidence>
<dbReference type="OMA" id="CPHPCDS"/>
<dbReference type="GO" id="GO:0000122">
    <property type="term" value="P:negative regulation of transcription by RNA polymerase II"/>
    <property type="evidence" value="ECO:0007669"/>
    <property type="project" value="TreeGrafter"/>
</dbReference>
<dbReference type="Proteomes" id="UP000002059">
    <property type="component" value="Partially assembled WGS sequence"/>
</dbReference>
<dbReference type="InterPro" id="IPR034078">
    <property type="entry name" value="NFX1_fam"/>
</dbReference>
<accession>C1H619</accession>
<dbReference type="KEGG" id="pbl:PAAG_06129"/>
<dbReference type="InterPro" id="IPR000967">
    <property type="entry name" value="Znf_NFX1"/>
</dbReference>
<feature type="region of interest" description="Disordered" evidence="10">
    <location>
        <begin position="994"/>
        <end position="1014"/>
    </location>
</feature>
<dbReference type="AlphaFoldDB" id="C1H619"/>
<comment type="similarity">
    <text evidence="2">Belongs to the NFX1 family.</text>
</comment>
<organism evidence="12 13">
    <name type="scientific">Paracoccidioides lutzii (strain ATCC MYA-826 / Pb01)</name>
    <name type="common">Paracoccidioides brasiliensis</name>
    <dbReference type="NCBI Taxonomy" id="502779"/>
    <lineage>
        <taxon>Eukaryota</taxon>
        <taxon>Fungi</taxon>
        <taxon>Dikarya</taxon>
        <taxon>Ascomycota</taxon>
        <taxon>Pezizomycotina</taxon>
        <taxon>Eurotiomycetes</taxon>
        <taxon>Eurotiomycetidae</taxon>
        <taxon>Onygenales</taxon>
        <taxon>Ajellomycetaceae</taxon>
        <taxon>Paracoccidioides</taxon>
    </lineage>
</organism>
<dbReference type="SMART" id="SM00393">
    <property type="entry name" value="R3H"/>
    <property type="match status" value="1"/>
</dbReference>
<dbReference type="RefSeq" id="XP_015700023.1">
    <property type="nucleotide sequence ID" value="XM_015845797.1"/>
</dbReference>
<name>C1H619_PARBA</name>
<keyword evidence="3" id="KW-0479">Metal-binding</keyword>
<dbReference type="GO" id="GO:0000977">
    <property type="term" value="F:RNA polymerase II transcription regulatory region sequence-specific DNA binding"/>
    <property type="evidence" value="ECO:0007669"/>
    <property type="project" value="TreeGrafter"/>
</dbReference>
<keyword evidence="6" id="KW-0862">Zinc</keyword>
<keyword evidence="9" id="KW-0539">Nucleus</keyword>
<reference evidence="12 13" key="1">
    <citation type="journal article" date="2011" name="PLoS Genet.">
        <title>Comparative genomic analysis of human fungal pathogens causing paracoccidioidomycosis.</title>
        <authorList>
            <person name="Desjardins C.A."/>
            <person name="Champion M.D."/>
            <person name="Holder J.W."/>
            <person name="Muszewska A."/>
            <person name="Goldberg J."/>
            <person name="Bailao A.M."/>
            <person name="Brigido M.M."/>
            <person name="Ferreira M.E."/>
            <person name="Garcia A.M."/>
            <person name="Grynberg M."/>
            <person name="Gujja S."/>
            <person name="Heiman D.I."/>
            <person name="Henn M.R."/>
            <person name="Kodira C.D."/>
            <person name="Leon-Narvaez H."/>
            <person name="Longo L.V."/>
            <person name="Ma L.J."/>
            <person name="Malavazi I."/>
            <person name="Matsuo A.L."/>
            <person name="Morais F.V."/>
            <person name="Pereira M."/>
            <person name="Rodriguez-Brito S."/>
            <person name="Sakthikumar S."/>
            <person name="Salem-Izacc S.M."/>
            <person name="Sykes S.M."/>
            <person name="Teixeira M.M."/>
            <person name="Vallejo M.C."/>
            <person name="Walter M.E."/>
            <person name="Yandava C."/>
            <person name="Young S."/>
            <person name="Zeng Q."/>
            <person name="Zucker J."/>
            <person name="Felipe M.S."/>
            <person name="Goldman G.H."/>
            <person name="Haas B.J."/>
            <person name="McEwen J.G."/>
            <person name="Nino-Vega G."/>
            <person name="Puccia R."/>
            <person name="San-Blas G."/>
            <person name="Soares C.M."/>
            <person name="Birren B.W."/>
            <person name="Cuomo C.A."/>
        </authorList>
    </citation>
    <scope>NUCLEOTIDE SEQUENCE [LARGE SCALE GENOMIC DNA]</scope>
    <source>
        <strain evidence="13">ATCC MYA-826 / Pb01</strain>
    </source>
</reference>
<dbReference type="VEuPathDB" id="FungiDB:PAAG_06129"/>
<sequence>MTTRTEISPLSSAVQTTPDQSRGGDQRSNPHNTFLGRPSRRGRGGNRGGSGNVNTARDRSLFYGRERGRGGGPNRGGSGTGTTSARSRGRGDAAITTRTVAGTGRSFGGRLTREESEGTNNARGDPFLDQGDQAPLQHNAPEFVPGVQVYPPSSSRPVRTLTSASSAGFQKSVPIPAHTRSATKTKSTAHDITTRTHEDIASGLYECPICTSELGRKSKVWSCTLCWTVFHLSCIKKWSNNEGSVMSRPRQQQGHEDGEEHPRQWRCPGCNLPHDILPQRYTCWCEKETDPRSLPGLPPHSCGQTCSKARKGCPHPCDSVCHAGPCPPCMAMGPTQFCFCGRHESRKKCVDTDYKNGWSCQEPCGELLPCLQHKCNRPCHEGLCGACEELVDVRCYCGKSQTRMVCSNCEEERKSSLVHGENVSGEKMEEWVGCFDCGEICSRPFDCGLHTCQKRCHPQHPSIPHCPSSPDVVTRCGCGKTPLSHIPGYKPRKSCQDPIPNCKEPCGKPLPCQHHCPVLCHTGPCPPCFLRVSINCRCGKSSFQSICHQGIIEPPHCFRMCKATMNCGRHSCGERCCPGERKAIERQATKRKLRSISVGVHVHDSDIEAEHICTRVCGRMLKCSIHTCQELCHKGSCGTCPEAIFDEISCNCGRSVLYPPLPCGTRPPPCHYDCARPKSCGHPQTSHNCHTDDESCPKCPFLTEKSCLCGKKSLKNQPCWLTDPRCGLVCGKEIKCGSHTCKKPCHRPGECEDALEPCRQPCGKIKKLCSHPCTDACHAPFPCQEKTPCQSLVTTTCPCGRLKQEKRCNASRDNKNRIQQHYQSPTPLKCDDECARLQRNRSLASALNISIDPHTTTSNVITATADGQSPTSTPANFPYSSETLDLYLTLSATSTLTTLQSYETTLHSLATSQTQRTARFPPARSQVRAFIHSLATDWGFKSESCDPEPHRHVAVFKSTHWMPPRGFGAEVDGAVVGIGIGGVSVGECAKMRERERARERESRRNTAAAERNRMESRAVYAGGDADGSAHVASAGGDGWAQVASRKRPVVDTGLPESEFGFGGVGGVSAGGRGSGTLVLRSGVGVGGRGKAAYPSSGVGGGWRKFPAGFVEDVVDDWEEEIEREEREMEKGGQVADGDGASEGKDKNENENETGNAKGIPDKHVMSNEEGKAIQSGE</sequence>
<comment type="subcellular location">
    <subcellularLocation>
        <location evidence="1">Nucleus</location>
    </subcellularLocation>
</comment>
<dbReference type="GO" id="GO:0008270">
    <property type="term" value="F:zinc ion binding"/>
    <property type="evidence" value="ECO:0007669"/>
    <property type="project" value="UniProtKB-KW"/>
</dbReference>
<dbReference type="eggNOG" id="KOG1952">
    <property type="taxonomic scope" value="Eukaryota"/>
</dbReference>
<evidence type="ECO:0000313" key="13">
    <source>
        <dbReference type="Proteomes" id="UP000002059"/>
    </source>
</evidence>
<evidence type="ECO:0000256" key="7">
    <source>
        <dbReference type="ARBA" id="ARBA00023015"/>
    </source>
</evidence>
<keyword evidence="4" id="KW-0677">Repeat</keyword>
<dbReference type="SUPFAM" id="SSF82708">
    <property type="entry name" value="R3H domain"/>
    <property type="match status" value="1"/>
</dbReference>
<feature type="compositionally biased region" description="Polar residues" evidence="10">
    <location>
        <begin position="1"/>
        <end position="20"/>
    </location>
</feature>
<dbReference type="GO" id="GO:0000981">
    <property type="term" value="F:DNA-binding transcription factor activity, RNA polymerase II-specific"/>
    <property type="evidence" value="ECO:0007669"/>
    <property type="project" value="TreeGrafter"/>
</dbReference>
<evidence type="ECO:0000256" key="9">
    <source>
        <dbReference type="ARBA" id="ARBA00023242"/>
    </source>
</evidence>
<dbReference type="InterPro" id="IPR034077">
    <property type="entry name" value="R3H_FAP1"/>
</dbReference>
<keyword evidence="13" id="KW-1185">Reference proteome</keyword>
<gene>
    <name evidence="12" type="ORF">PAAG_06129</name>
</gene>
<dbReference type="PANTHER" id="PTHR12360:SF12">
    <property type="entry name" value="TRANSCRIPTIONAL REPRESSOR NF-X1"/>
    <property type="match status" value="1"/>
</dbReference>
<feature type="compositionally biased region" description="Basic and acidic residues" evidence="10">
    <location>
        <begin position="56"/>
        <end position="69"/>
    </location>
</feature>
<dbReference type="SMART" id="SM00438">
    <property type="entry name" value="ZnF_NFX"/>
    <property type="match status" value="10"/>
</dbReference>
<dbReference type="InterPro" id="IPR001374">
    <property type="entry name" value="R3H_dom"/>
</dbReference>
<dbReference type="PROSITE" id="PS51061">
    <property type="entry name" value="R3H"/>
    <property type="match status" value="1"/>
</dbReference>
<dbReference type="STRING" id="502779.C1H619"/>
<evidence type="ECO:0000259" key="11">
    <source>
        <dbReference type="PROSITE" id="PS51061"/>
    </source>
</evidence>
<dbReference type="SUPFAM" id="SSF57850">
    <property type="entry name" value="RING/U-box"/>
    <property type="match status" value="1"/>
</dbReference>
<dbReference type="GeneID" id="9095103"/>
<dbReference type="HOGENOM" id="CLU_005714_2_1_1"/>
<dbReference type="InterPro" id="IPR036867">
    <property type="entry name" value="R3H_dom_sf"/>
</dbReference>